<dbReference type="PANTHER" id="PTHR22988:SF66">
    <property type="entry name" value="SERINE_THREONINE-PROTEIN KINASE GENGHIS KHAN"/>
    <property type="match status" value="1"/>
</dbReference>
<dbReference type="InterPro" id="IPR050839">
    <property type="entry name" value="Rho-assoc_Ser/Thr_Kinase"/>
</dbReference>
<accession>A0A8C4QYS7</accession>
<proteinExistence type="predicted"/>
<dbReference type="PANTHER" id="PTHR22988">
    <property type="entry name" value="MYOTONIC DYSTROPHY S/T KINASE-RELATED"/>
    <property type="match status" value="1"/>
</dbReference>
<dbReference type="Proteomes" id="UP000694388">
    <property type="component" value="Unplaced"/>
</dbReference>
<keyword evidence="2" id="KW-1185">Reference proteome</keyword>
<dbReference type="AlphaFoldDB" id="A0A8C4QYS7"/>
<dbReference type="GO" id="GO:0031032">
    <property type="term" value="P:actomyosin structure organization"/>
    <property type="evidence" value="ECO:0007669"/>
    <property type="project" value="TreeGrafter"/>
</dbReference>
<dbReference type="GO" id="GO:0005737">
    <property type="term" value="C:cytoplasm"/>
    <property type="evidence" value="ECO:0007669"/>
    <property type="project" value="TreeGrafter"/>
</dbReference>
<dbReference type="Ensembl" id="ENSEBUT00000022175.1">
    <property type="protein sequence ID" value="ENSEBUP00000021599.1"/>
    <property type="gene ID" value="ENSEBUG00000013335.1"/>
</dbReference>
<protein>
    <submittedName>
        <fullName evidence="1">Uncharacterized protein</fullName>
    </submittedName>
</protein>
<dbReference type="Gene3D" id="3.30.200.20">
    <property type="entry name" value="Phosphorylase Kinase, domain 1"/>
    <property type="match status" value="1"/>
</dbReference>
<name>A0A8C4QYS7_EPTBU</name>
<dbReference type="FunFam" id="3.30.200.20:FF:001055">
    <property type="entry name" value="Serine/threonine-protein kinase MRCK beta"/>
    <property type="match status" value="1"/>
</dbReference>
<reference evidence="1" key="1">
    <citation type="submission" date="2025-08" db="UniProtKB">
        <authorList>
            <consortium name="Ensembl"/>
        </authorList>
    </citation>
    <scope>IDENTIFICATION</scope>
</reference>
<dbReference type="GO" id="GO:0005856">
    <property type="term" value="C:cytoskeleton"/>
    <property type="evidence" value="ECO:0007669"/>
    <property type="project" value="TreeGrafter"/>
</dbReference>
<evidence type="ECO:0000313" key="1">
    <source>
        <dbReference type="Ensembl" id="ENSEBUP00000021599.1"/>
    </source>
</evidence>
<dbReference type="GeneTree" id="ENSGT01030000234517"/>
<dbReference type="GO" id="GO:0004674">
    <property type="term" value="F:protein serine/threonine kinase activity"/>
    <property type="evidence" value="ECO:0007669"/>
    <property type="project" value="TreeGrafter"/>
</dbReference>
<organism evidence="1 2">
    <name type="scientific">Eptatretus burgeri</name>
    <name type="common">Inshore hagfish</name>
    <dbReference type="NCBI Taxonomy" id="7764"/>
    <lineage>
        <taxon>Eukaryota</taxon>
        <taxon>Metazoa</taxon>
        <taxon>Chordata</taxon>
        <taxon>Craniata</taxon>
        <taxon>Vertebrata</taxon>
        <taxon>Cyclostomata</taxon>
        <taxon>Myxini</taxon>
        <taxon>Myxiniformes</taxon>
        <taxon>Myxinidae</taxon>
        <taxon>Eptatretinae</taxon>
        <taxon>Eptatretus</taxon>
    </lineage>
</organism>
<evidence type="ECO:0000313" key="2">
    <source>
        <dbReference type="Proteomes" id="UP000694388"/>
    </source>
</evidence>
<reference evidence="1" key="2">
    <citation type="submission" date="2025-09" db="UniProtKB">
        <authorList>
            <consortium name="Ensembl"/>
        </authorList>
    </citation>
    <scope>IDENTIFICATION</scope>
</reference>
<sequence length="119" mass="13908">MSAEVRLRTLDQLVLAGPRHNDDAMSVESLLDVLVCLFDECSSSAIRREKNVSEFREWARPFADKMKQMRLHRDDFEMLKVIGRGAFGEVSVKKQLFLKMTRNYLIMHTGFLFFSNFDK</sequence>
<dbReference type="OMA" id="SEFREWA"/>